<proteinExistence type="predicted"/>
<reference evidence="1" key="1">
    <citation type="submission" date="2018-05" db="EMBL/GenBank/DDBJ databases">
        <authorList>
            <person name="Lanie J.A."/>
            <person name="Ng W.-L."/>
            <person name="Kazmierczak K.M."/>
            <person name="Andrzejewski T.M."/>
            <person name="Davidsen T.M."/>
            <person name="Wayne K.J."/>
            <person name="Tettelin H."/>
            <person name="Glass J.I."/>
            <person name="Rusch D."/>
            <person name="Podicherti R."/>
            <person name="Tsui H.-C.T."/>
            <person name="Winkler M.E."/>
        </authorList>
    </citation>
    <scope>NUCLEOTIDE SEQUENCE</scope>
</reference>
<organism evidence="1">
    <name type="scientific">marine metagenome</name>
    <dbReference type="NCBI Taxonomy" id="408172"/>
    <lineage>
        <taxon>unclassified sequences</taxon>
        <taxon>metagenomes</taxon>
        <taxon>ecological metagenomes</taxon>
    </lineage>
</organism>
<name>A0A381QSD3_9ZZZZ</name>
<dbReference type="AlphaFoldDB" id="A0A381QSD3"/>
<sequence>MIIGRICSIIHAMISLNPRSSLAHLLVVLLLMLAAPSCFGLQVEGLYEYRVVVENESDAERNRAFRDALEAVLLKVTGERRWLQSPVLQQAIGNAQSYVEAISYSSEVEEILPDVIVQDQRGVEITNFNVSSVPENREQRYIDVSFAQSLLDDLLASADIPIWDSNRPSVLVWMALQNNEGERSMMTADSNPQIIGLMKNFAAERGLPIIFPVLDFEDRRALTEDAVWALDEEAIRNASDRYGADSVLSGRLHFTVSGELVGLWQFIFQGQVEVFDGFDEELAPYLNEPLDRITNQLASYFAIVPETGSLQIVRLRVEGIKNLSTYSALLTYIGSLGLVENVSTAEFDGQRLELNLRLLGDAQQLHEVIALDRDLLPITNIQRASESVQHYRWTR</sequence>
<dbReference type="Pfam" id="PF09839">
    <property type="entry name" value="DUF2066"/>
    <property type="match status" value="1"/>
</dbReference>
<gene>
    <name evidence="1" type="ORF">METZ01_LOCUS34728</name>
</gene>
<accession>A0A381QSD3</accession>
<dbReference type="InterPro" id="IPR018642">
    <property type="entry name" value="DUF2066"/>
</dbReference>
<evidence type="ECO:0000313" key="1">
    <source>
        <dbReference type="EMBL" id="SUZ81874.1"/>
    </source>
</evidence>
<evidence type="ECO:0008006" key="2">
    <source>
        <dbReference type="Google" id="ProtNLM"/>
    </source>
</evidence>
<protein>
    <recommendedName>
        <fullName evidence="2">DUF2066 domain-containing protein</fullName>
    </recommendedName>
</protein>
<dbReference type="EMBL" id="UINC01001483">
    <property type="protein sequence ID" value="SUZ81874.1"/>
    <property type="molecule type" value="Genomic_DNA"/>
</dbReference>